<dbReference type="Pfam" id="PF19278">
    <property type="entry name" value="Hydant_A_C"/>
    <property type="match status" value="1"/>
</dbReference>
<name>X0W4C0_9ZZZZ</name>
<comment type="caution">
    <text evidence="2">The sequence shown here is derived from an EMBL/GenBank/DDBJ whole genome shotgun (WGS) entry which is preliminary data.</text>
</comment>
<proteinExistence type="predicted"/>
<gene>
    <name evidence="2" type="ORF">S01H1_36816</name>
</gene>
<dbReference type="InterPro" id="IPR049517">
    <property type="entry name" value="ACX-like_C"/>
</dbReference>
<dbReference type="EMBL" id="BARS01023094">
    <property type="protein sequence ID" value="GAG07546.1"/>
    <property type="molecule type" value="Genomic_DNA"/>
</dbReference>
<evidence type="ECO:0000313" key="2">
    <source>
        <dbReference type="EMBL" id="GAG07546.1"/>
    </source>
</evidence>
<feature type="non-terminal residue" evidence="2">
    <location>
        <position position="1"/>
    </location>
</feature>
<organism evidence="2">
    <name type="scientific">marine sediment metagenome</name>
    <dbReference type="NCBI Taxonomy" id="412755"/>
    <lineage>
        <taxon>unclassified sequences</taxon>
        <taxon>metagenomes</taxon>
        <taxon>ecological metagenomes</taxon>
    </lineage>
</organism>
<accession>X0W4C0</accession>
<feature type="domain" description="Acetophenone carboxylase-like C-terminal" evidence="1">
    <location>
        <begin position="2"/>
        <end position="57"/>
    </location>
</feature>
<dbReference type="AlphaFoldDB" id="X0W4C0"/>
<sequence length="67" mass="7496">FKGERPVHFQEMGTVESKVYERDLLPPHVVIAGPTIVEEPACTTIVCPEQQVMVDRFGNLVITEVSK</sequence>
<protein>
    <recommendedName>
        <fullName evidence="1">Acetophenone carboxylase-like C-terminal domain-containing protein</fullName>
    </recommendedName>
</protein>
<evidence type="ECO:0000259" key="1">
    <source>
        <dbReference type="Pfam" id="PF19278"/>
    </source>
</evidence>
<reference evidence="2" key="1">
    <citation type="journal article" date="2014" name="Front. Microbiol.">
        <title>High frequency of phylogenetically diverse reductive dehalogenase-homologous genes in deep subseafloor sedimentary metagenomes.</title>
        <authorList>
            <person name="Kawai M."/>
            <person name="Futagami T."/>
            <person name="Toyoda A."/>
            <person name="Takaki Y."/>
            <person name="Nishi S."/>
            <person name="Hori S."/>
            <person name="Arai W."/>
            <person name="Tsubouchi T."/>
            <person name="Morono Y."/>
            <person name="Uchiyama I."/>
            <person name="Ito T."/>
            <person name="Fujiyama A."/>
            <person name="Inagaki F."/>
            <person name="Takami H."/>
        </authorList>
    </citation>
    <scope>NUCLEOTIDE SEQUENCE</scope>
    <source>
        <strain evidence="2">Expedition CK06-06</strain>
    </source>
</reference>